<protein>
    <submittedName>
        <fullName evidence="1">Uncharacterized protein</fullName>
    </submittedName>
</protein>
<evidence type="ECO:0000313" key="1">
    <source>
        <dbReference type="EMBL" id="KAI4321611.1"/>
    </source>
</evidence>
<sequence>MLLRRALPPPLLIQKRRSSPRDRSQLFATAVIARALPEEPKRPGLYLVGTPIGSLEDITLRVFRVLLSADVILCEDTRHSWKLLVVVPVGLVGLTI</sequence>
<name>A0ACB9MDE8_9MYRT</name>
<reference evidence="2" key="1">
    <citation type="journal article" date="2023" name="Front. Plant Sci.">
        <title>Chromosomal-level genome assembly of Melastoma candidum provides insights into trichome evolution.</title>
        <authorList>
            <person name="Zhong Y."/>
            <person name="Wu W."/>
            <person name="Sun C."/>
            <person name="Zou P."/>
            <person name="Liu Y."/>
            <person name="Dai S."/>
            <person name="Zhou R."/>
        </authorList>
    </citation>
    <scope>NUCLEOTIDE SEQUENCE [LARGE SCALE GENOMIC DNA]</scope>
</reference>
<comment type="caution">
    <text evidence="1">The sequence shown here is derived from an EMBL/GenBank/DDBJ whole genome shotgun (WGS) entry which is preliminary data.</text>
</comment>
<accession>A0ACB9MDE8</accession>
<gene>
    <name evidence="1" type="ORF">MLD38_034974</name>
</gene>
<proteinExistence type="predicted"/>
<dbReference type="Proteomes" id="UP001057402">
    <property type="component" value="Chromosome 10"/>
</dbReference>
<organism evidence="1 2">
    <name type="scientific">Melastoma candidum</name>
    <dbReference type="NCBI Taxonomy" id="119954"/>
    <lineage>
        <taxon>Eukaryota</taxon>
        <taxon>Viridiplantae</taxon>
        <taxon>Streptophyta</taxon>
        <taxon>Embryophyta</taxon>
        <taxon>Tracheophyta</taxon>
        <taxon>Spermatophyta</taxon>
        <taxon>Magnoliopsida</taxon>
        <taxon>eudicotyledons</taxon>
        <taxon>Gunneridae</taxon>
        <taxon>Pentapetalae</taxon>
        <taxon>rosids</taxon>
        <taxon>malvids</taxon>
        <taxon>Myrtales</taxon>
        <taxon>Melastomataceae</taxon>
        <taxon>Melastomatoideae</taxon>
        <taxon>Melastomateae</taxon>
        <taxon>Melastoma</taxon>
    </lineage>
</organism>
<keyword evidence="2" id="KW-1185">Reference proteome</keyword>
<dbReference type="EMBL" id="CM042889">
    <property type="protein sequence ID" value="KAI4321611.1"/>
    <property type="molecule type" value="Genomic_DNA"/>
</dbReference>
<evidence type="ECO:0000313" key="2">
    <source>
        <dbReference type="Proteomes" id="UP001057402"/>
    </source>
</evidence>